<protein>
    <submittedName>
        <fullName evidence="1">Helix-turn-helix transcriptional regulator</fullName>
    </submittedName>
</protein>
<dbReference type="Pfam" id="PF12840">
    <property type="entry name" value="HTH_20"/>
    <property type="match status" value="1"/>
</dbReference>
<dbReference type="CDD" id="cd00090">
    <property type="entry name" value="HTH_ARSR"/>
    <property type="match status" value="1"/>
</dbReference>
<reference evidence="2" key="1">
    <citation type="journal article" date="2019" name="Int. J. Syst. Evol. Microbiol.">
        <title>The Global Catalogue of Microorganisms (GCM) 10K type strain sequencing project: providing services to taxonomists for standard genome sequencing and annotation.</title>
        <authorList>
            <consortium name="The Broad Institute Genomics Platform"/>
            <consortium name="The Broad Institute Genome Sequencing Center for Infectious Disease"/>
            <person name="Wu L."/>
            <person name="Ma J."/>
        </authorList>
    </citation>
    <scope>NUCLEOTIDE SEQUENCE [LARGE SCALE GENOMIC DNA]</scope>
    <source>
        <strain evidence="2">CCUG 54356</strain>
    </source>
</reference>
<dbReference type="InterPro" id="IPR036388">
    <property type="entry name" value="WH-like_DNA-bd_sf"/>
</dbReference>
<name>A0ABW3UAT2_9GAMM</name>
<dbReference type="InterPro" id="IPR011991">
    <property type="entry name" value="ArsR-like_HTH"/>
</dbReference>
<accession>A0ABW3UAT2</accession>
<dbReference type="InterPro" id="IPR036390">
    <property type="entry name" value="WH_DNA-bd_sf"/>
</dbReference>
<dbReference type="PANTHER" id="PTHR38600">
    <property type="entry name" value="TRANSCRIPTIONAL REGULATORY PROTEIN"/>
    <property type="match status" value="1"/>
</dbReference>
<evidence type="ECO:0000313" key="1">
    <source>
        <dbReference type="EMBL" id="MFD1217566.1"/>
    </source>
</evidence>
<gene>
    <name evidence="1" type="ORF">ACFQ2X_13205</name>
</gene>
<dbReference type="Proteomes" id="UP001597264">
    <property type="component" value="Unassembled WGS sequence"/>
</dbReference>
<keyword evidence="2" id="KW-1185">Reference proteome</keyword>
<dbReference type="RefSeq" id="WP_377564125.1">
    <property type="nucleotide sequence ID" value="NZ_JBHTLR010000017.1"/>
</dbReference>
<proteinExistence type="predicted"/>
<organism evidence="1 2">
    <name type="scientific">Microbulbifer celer</name>
    <dbReference type="NCBI Taxonomy" id="435905"/>
    <lineage>
        <taxon>Bacteria</taxon>
        <taxon>Pseudomonadati</taxon>
        <taxon>Pseudomonadota</taxon>
        <taxon>Gammaproteobacteria</taxon>
        <taxon>Cellvibrionales</taxon>
        <taxon>Microbulbiferaceae</taxon>
        <taxon>Microbulbifer</taxon>
    </lineage>
</organism>
<dbReference type="EMBL" id="JBHTLR010000017">
    <property type="protein sequence ID" value="MFD1217566.1"/>
    <property type="molecule type" value="Genomic_DNA"/>
</dbReference>
<evidence type="ECO:0000313" key="2">
    <source>
        <dbReference type="Proteomes" id="UP001597264"/>
    </source>
</evidence>
<dbReference type="Gene3D" id="1.10.10.10">
    <property type="entry name" value="Winged helix-like DNA-binding domain superfamily/Winged helix DNA-binding domain"/>
    <property type="match status" value="1"/>
</dbReference>
<dbReference type="PANTHER" id="PTHR38600:SF2">
    <property type="entry name" value="SLL0088 PROTEIN"/>
    <property type="match status" value="1"/>
</dbReference>
<dbReference type="SUPFAM" id="SSF46785">
    <property type="entry name" value="Winged helix' DNA-binding domain"/>
    <property type="match status" value="1"/>
</dbReference>
<comment type="caution">
    <text evidence="1">The sequence shown here is derived from an EMBL/GenBank/DDBJ whole genome shotgun (WGS) entry which is preliminary data.</text>
</comment>
<sequence length="231" mass="25933">MATTQNRQSAAFFINSEITGALTMAASSNNRDRILYILKTRGPQTAQVLANELDITPVGTRQHLKQLADDGLLAHFERAEKVGRPASFWQLTEKAHGRFPDRHSDLSLHLIDSVREVFGDEGLEALIAKRERNALSDYQQALAACTSLAGKVKKLAELRNREGYMAQAIHQSHGVWLLVENHCPICAAATKCREFCRSELDIFRQCLPEAEVVRVDYLLEGARRCTYRITP</sequence>